<proteinExistence type="inferred from homology"/>
<dbReference type="InterPro" id="IPR033729">
    <property type="entry name" value="SerRS_core"/>
</dbReference>
<dbReference type="AlphaFoldDB" id="A0A1F6X0V9"/>
<dbReference type="Gene3D" id="1.10.287.40">
    <property type="entry name" value="Serine-tRNA synthetase, tRNA binding domain"/>
    <property type="match status" value="1"/>
</dbReference>
<dbReference type="InterPro" id="IPR006195">
    <property type="entry name" value="aa-tRNA-synth_II"/>
</dbReference>
<keyword evidence="8 16" id="KW-0067">ATP-binding</keyword>
<evidence type="ECO:0000256" key="17">
    <source>
        <dbReference type="SAM" id="Coils"/>
    </source>
</evidence>
<dbReference type="Proteomes" id="UP000185809">
    <property type="component" value="Unassembled WGS sequence"/>
</dbReference>
<comment type="pathway">
    <text evidence="2">Aminoacyl-tRNA biosynthesis; selenocysteinyl-tRNA(Sec) biosynthesis; L-seryl-tRNA(Sec) from L-serine and tRNA(Sec): step 1/1.</text>
</comment>
<feature type="binding site" evidence="16">
    <location>
        <begin position="274"/>
        <end position="277"/>
    </location>
    <ligand>
        <name>ATP</name>
        <dbReference type="ChEBI" id="CHEBI:30616"/>
    </ligand>
</feature>
<evidence type="ECO:0000256" key="15">
    <source>
        <dbReference type="PIRSR" id="PIRSR001529-1"/>
    </source>
</evidence>
<feature type="site" description="Important for serine binding" evidence="15">
    <location>
        <position position="382"/>
    </location>
</feature>
<dbReference type="CDD" id="cd00770">
    <property type="entry name" value="SerRS_core"/>
    <property type="match status" value="1"/>
</dbReference>
<dbReference type="PROSITE" id="PS50862">
    <property type="entry name" value="AA_TRNA_LIGASE_II"/>
    <property type="match status" value="1"/>
</dbReference>
<evidence type="ECO:0000313" key="20">
    <source>
        <dbReference type="Proteomes" id="UP000185809"/>
    </source>
</evidence>
<evidence type="ECO:0000256" key="8">
    <source>
        <dbReference type="ARBA" id="ARBA00022840"/>
    </source>
</evidence>
<dbReference type="PRINTS" id="PR00981">
    <property type="entry name" value="TRNASYNTHSER"/>
</dbReference>
<feature type="coiled-coil region" evidence="17">
    <location>
        <begin position="67"/>
        <end position="94"/>
    </location>
</feature>
<feature type="binding site" evidence="15">
    <location>
        <position position="258"/>
    </location>
    <ligand>
        <name>L-serine</name>
        <dbReference type="ChEBI" id="CHEBI:33384"/>
    </ligand>
</feature>
<keyword evidence="9" id="KW-0648">Protein biosynthesis</keyword>
<dbReference type="NCBIfam" id="TIGR00414">
    <property type="entry name" value="serS"/>
    <property type="match status" value="1"/>
</dbReference>
<keyword evidence="5" id="KW-0963">Cytoplasm</keyword>
<keyword evidence="7" id="KW-0547">Nucleotide-binding</keyword>
<keyword evidence="6 19" id="KW-0436">Ligase</keyword>
<keyword evidence="17" id="KW-0175">Coiled coil</keyword>
<feature type="binding site" evidence="15">
    <location>
        <position position="380"/>
    </location>
    <ligand>
        <name>L-serine</name>
        <dbReference type="ChEBI" id="CHEBI:33384"/>
    </ligand>
</feature>
<evidence type="ECO:0000259" key="18">
    <source>
        <dbReference type="PROSITE" id="PS50862"/>
    </source>
</evidence>
<comment type="catalytic activity">
    <reaction evidence="12">
        <text>tRNA(Sec) + L-serine + ATP = L-seryl-tRNA(Sec) + AMP + diphosphate + H(+)</text>
        <dbReference type="Rhea" id="RHEA:42580"/>
        <dbReference type="Rhea" id="RHEA-COMP:9742"/>
        <dbReference type="Rhea" id="RHEA-COMP:10128"/>
        <dbReference type="ChEBI" id="CHEBI:15378"/>
        <dbReference type="ChEBI" id="CHEBI:30616"/>
        <dbReference type="ChEBI" id="CHEBI:33019"/>
        <dbReference type="ChEBI" id="CHEBI:33384"/>
        <dbReference type="ChEBI" id="CHEBI:78442"/>
        <dbReference type="ChEBI" id="CHEBI:78533"/>
        <dbReference type="ChEBI" id="CHEBI:456215"/>
        <dbReference type="EC" id="6.1.1.11"/>
    </reaction>
</comment>
<dbReference type="PANTHER" id="PTHR43697">
    <property type="entry name" value="SERYL-TRNA SYNTHETASE"/>
    <property type="match status" value="1"/>
</dbReference>
<dbReference type="GO" id="GO:0004828">
    <property type="term" value="F:serine-tRNA ligase activity"/>
    <property type="evidence" value="ECO:0007669"/>
    <property type="project" value="UniProtKB-UniRule"/>
</dbReference>
<dbReference type="EMBL" id="MFUP01000009">
    <property type="protein sequence ID" value="OGI87712.1"/>
    <property type="molecule type" value="Genomic_DNA"/>
</dbReference>
<comment type="similarity">
    <text evidence="3">Belongs to the class-II aminoacyl-tRNA synthetase family. Type-1 seryl-tRNA synthetase subfamily.</text>
</comment>
<dbReference type="PIRSF" id="PIRSF001529">
    <property type="entry name" value="Ser-tRNA-synth_IIa"/>
    <property type="match status" value="1"/>
</dbReference>
<evidence type="ECO:0000256" key="2">
    <source>
        <dbReference type="ARBA" id="ARBA00005045"/>
    </source>
</evidence>
<evidence type="ECO:0000256" key="16">
    <source>
        <dbReference type="PIRSR" id="PIRSR001529-2"/>
    </source>
</evidence>
<dbReference type="InterPro" id="IPR045864">
    <property type="entry name" value="aa-tRNA-synth_II/BPL/LPL"/>
</dbReference>
<evidence type="ECO:0000256" key="10">
    <source>
        <dbReference type="ARBA" id="ARBA00023146"/>
    </source>
</evidence>
<dbReference type="InterPro" id="IPR042103">
    <property type="entry name" value="SerRS_1_N_sf"/>
</dbReference>
<dbReference type="SUPFAM" id="SSF46589">
    <property type="entry name" value="tRNA-binding arm"/>
    <property type="match status" value="1"/>
</dbReference>
<evidence type="ECO:0000256" key="6">
    <source>
        <dbReference type="ARBA" id="ARBA00022598"/>
    </source>
</evidence>
<dbReference type="Pfam" id="PF00587">
    <property type="entry name" value="tRNA-synt_2b"/>
    <property type="match status" value="1"/>
</dbReference>
<evidence type="ECO:0000256" key="9">
    <source>
        <dbReference type="ARBA" id="ARBA00022917"/>
    </source>
</evidence>
<dbReference type="InterPro" id="IPR002314">
    <property type="entry name" value="aa-tRNA-synt_IIb"/>
</dbReference>
<evidence type="ECO:0000256" key="3">
    <source>
        <dbReference type="ARBA" id="ARBA00010728"/>
    </source>
</evidence>
<keyword evidence="10" id="KW-0030">Aminoacyl-tRNA synthetase</keyword>
<dbReference type="GO" id="GO:0005524">
    <property type="term" value="F:ATP binding"/>
    <property type="evidence" value="ECO:0007669"/>
    <property type="project" value="UniProtKB-KW"/>
</dbReference>
<dbReference type="SUPFAM" id="SSF55681">
    <property type="entry name" value="Class II aaRS and biotin synthetases"/>
    <property type="match status" value="1"/>
</dbReference>
<feature type="binding site" evidence="16">
    <location>
        <begin position="258"/>
        <end position="260"/>
    </location>
    <ligand>
        <name>ATP</name>
        <dbReference type="ChEBI" id="CHEBI:30616"/>
    </ligand>
</feature>
<evidence type="ECO:0000256" key="12">
    <source>
        <dbReference type="ARBA" id="ARBA00047929"/>
    </source>
</evidence>
<reference evidence="19 20" key="1">
    <citation type="journal article" date="2016" name="Nat. Commun.">
        <title>Thousands of microbial genomes shed light on interconnected biogeochemical processes in an aquifer system.</title>
        <authorList>
            <person name="Anantharaman K."/>
            <person name="Brown C.T."/>
            <person name="Hug L.A."/>
            <person name="Sharon I."/>
            <person name="Castelle C.J."/>
            <person name="Probst A.J."/>
            <person name="Thomas B.C."/>
            <person name="Singh A."/>
            <person name="Wilkins M.J."/>
            <person name="Karaoz U."/>
            <person name="Brodie E.L."/>
            <person name="Williams K.H."/>
            <person name="Hubbard S.S."/>
            <person name="Banfield J.F."/>
        </authorList>
    </citation>
    <scope>NUCLEOTIDE SEQUENCE [LARGE SCALE GENOMIC DNA]</scope>
</reference>
<feature type="binding site" evidence="16">
    <location>
        <begin position="347"/>
        <end position="350"/>
    </location>
    <ligand>
        <name>ATP</name>
        <dbReference type="ChEBI" id="CHEBI:30616"/>
    </ligand>
</feature>
<evidence type="ECO:0000256" key="7">
    <source>
        <dbReference type="ARBA" id="ARBA00022741"/>
    </source>
</evidence>
<dbReference type="InterPro" id="IPR002317">
    <property type="entry name" value="Ser-tRNA-ligase_type_1"/>
</dbReference>
<evidence type="ECO:0000256" key="1">
    <source>
        <dbReference type="ARBA" id="ARBA00004496"/>
    </source>
</evidence>
<comment type="catalytic activity">
    <reaction evidence="13">
        <text>tRNA(Ser) + L-serine + ATP = L-seryl-tRNA(Ser) + AMP + diphosphate + H(+)</text>
        <dbReference type="Rhea" id="RHEA:12292"/>
        <dbReference type="Rhea" id="RHEA-COMP:9669"/>
        <dbReference type="Rhea" id="RHEA-COMP:9703"/>
        <dbReference type="ChEBI" id="CHEBI:15378"/>
        <dbReference type="ChEBI" id="CHEBI:30616"/>
        <dbReference type="ChEBI" id="CHEBI:33019"/>
        <dbReference type="ChEBI" id="CHEBI:33384"/>
        <dbReference type="ChEBI" id="CHEBI:78442"/>
        <dbReference type="ChEBI" id="CHEBI:78533"/>
        <dbReference type="ChEBI" id="CHEBI:456215"/>
        <dbReference type="EC" id="6.1.1.11"/>
    </reaction>
</comment>
<feature type="domain" description="Aminoacyl-transfer RNA synthetases class-II family profile" evidence="18">
    <location>
        <begin position="137"/>
        <end position="407"/>
    </location>
</feature>
<dbReference type="InterPro" id="IPR015866">
    <property type="entry name" value="Ser-tRNA-synth_1_N"/>
</dbReference>
<evidence type="ECO:0000256" key="11">
    <source>
        <dbReference type="ARBA" id="ARBA00039158"/>
    </source>
</evidence>
<dbReference type="InterPro" id="IPR010978">
    <property type="entry name" value="tRNA-bd_arm"/>
</dbReference>
<sequence>MLDIKFIKENPDFIKEATRKKHLNFDVKKLLEVEERRIQLLSLVESHRAEHNKVNEEISRTNDPKTREQLIIEMRGAKDHLKDKEDELKKIMKEWQILMLQVPNVPDMTVPEGQTDEDNQEIKIWGEKPRFDFEPKDHITLMQDLNLADFERGTKVHGFRGYLLIEDGVRLSFAIWNYALDFFQTKGFSLIIPPVIVRREGFLGTGYLPEGEEDLYKTQDGDFLAGTSEVPIMSMHSGEIFDKKSLPKKYLGFSPCFRREAGSHGKDVNGLIRVHEFYKLEQIILCEANHETSVRFHEEMNRNIEEFIESLNIPYRTVINCGGDLGLAQVKKYDVELWVPKEKKYREIGSASYFHDFQTRRLGIRYKEENGKIYHTHSLNATAIPTPRILVSLIENNQQADGSIMIPKVLRKYLGKDFIKKL</sequence>
<dbReference type="GO" id="GO:0005737">
    <property type="term" value="C:cytoplasm"/>
    <property type="evidence" value="ECO:0007669"/>
    <property type="project" value="UniProtKB-SubCell"/>
</dbReference>
<dbReference type="GO" id="GO:0006434">
    <property type="term" value="P:seryl-tRNA aminoacylation"/>
    <property type="evidence" value="ECO:0007669"/>
    <property type="project" value="UniProtKB-UniRule"/>
</dbReference>
<evidence type="ECO:0000313" key="19">
    <source>
        <dbReference type="EMBL" id="OGI87712.1"/>
    </source>
</evidence>
<evidence type="ECO:0000256" key="5">
    <source>
        <dbReference type="ARBA" id="ARBA00022490"/>
    </source>
</evidence>
<evidence type="ECO:0000256" key="14">
    <source>
        <dbReference type="NCBIfam" id="TIGR00414"/>
    </source>
</evidence>
<gene>
    <name evidence="19" type="ORF">A2995_01385</name>
</gene>
<feature type="binding site" evidence="15">
    <location>
        <position position="281"/>
    </location>
    <ligand>
        <name>L-serine</name>
        <dbReference type="ChEBI" id="CHEBI:33384"/>
    </ligand>
</feature>
<feature type="binding site" evidence="15">
    <location>
        <position position="227"/>
    </location>
    <ligand>
        <name>L-serine</name>
        <dbReference type="ChEBI" id="CHEBI:33384"/>
    </ligand>
</feature>
<evidence type="ECO:0000256" key="4">
    <source>
        <dbReference type="ARBA" id="ARBA00012840"/>
    </source>
</evidence>
<dbReference type="Gene3D" id="3.30.930.10">
    <property type="entry name" value="Bira Bifunctional Protein, Domain 2"/>
    <property type="match status" value="1"/>
</dbReference>
<organism evidence="19 20">
    <name type="scientific">Candidatus Nomurabacteria bacterium RIFCSPLOWO2_01_FULL_33_24</name>
    <dbReference type="NCBI Taxonomy" id="1801765"/>
    <lineage>
        <taxon>Bacteria</taxon>
        <taxon>Candidatus Nomuraibacteriota</taxon>
    </lineage>
</organism>
<accession>A0A1F6X0V9</accession>
<protein>
    <recommendedName>
        <fullName evidence="11 14">Serine--tRNA ligase</fullName>
        <ecNumber evidence="4 14">6.1.1.11</ecNumber>
    </recommendedName>
</protein>
<name>A0A1F6X0V9_9BACT</name>
<dbReference type="Pfam" id="PF02403">
    <property type="entry name" value="Seryl_tRNA_N"/>
    <property type="match status" value="1"/>
</dbReference>
<dbReference type="EC" id="6.1.1.11" evidence="4 14"/>
<comment type="caution">
    <text evidence="19">The sequence shown here is derived from an EMBL/GenBank/DDBJ whole genome shotgun (WGS) entry which is preliminary data.</text>
</comment>
<comment type="subcellular location">
    <subcellularLocation>
        <location evidence="1">Cytoplasm</location>
    </subcellularLocation>
</comment>
<dbReference type="PANTHER" id="PTHR43697:SF1">
    <property type="entry name" value="SERINE--TRNA LIGASE"/>
    <property type="match status" value="1"/>
</dbReference>
<evidence type="ECO:0000256" key="13">
    <source>
        <dbReference type="ARBA" id="ARBA00048823"/>
    </source>
</evidence>